<gene>
    <name evidence="4" type="primary">LOC102809970</name>
</gene>
<feature type="domain" description="Peptidase C1A papain C-terminal" evidence="2">
    <location>
        <begin position="3"/>
        <end position="113"/>
    </location>
</feature>
<dbReference type="CDD" id="cd02248">
    <property type="entry name" value="Peptidase_C1A"/>
    <property type="match status" value="1"/>
</dbReference>
<dbReference type="PANTHER" id="PTHR12411">
    <property type="entry name" value="CYSTEINE PROTEASE FAMILY C1-RELATED"/>
    <property type="match status" value="1"/>
</dbReference>
<dbReference type="GeneID" id="102809970"/>
<dbReference type="SMART" id="SM00645">
    <property type="entry name" value="Pept_C1"/>
    <property type="match status" value="1"/>
</dbReference>
<dbReference type="SUPFAM" id="SSF54001">
    <property type="entry name" value="Cysteine proteinases"/>
    <property type="match status" value="1"/>
</dbReference>
<dbReference type="Pfam" id="PF00112">
    <property type="entry name" value="Peptidase_C1"/>
    <property type="match status" value="1"/>
</dbReference>
<name>A0ABM0M5B7_SACKO</name>
<dbReference type="InterPro" id="IPR039417">
    <property type="entry name" value="Peptidase_C1A_papain-like"/>
</dbReference>
<reference evidence="4" key="1">
    <citation type="submission" date="2025-08" db="UniProtKB">
        <authorList>
            <consortium name="RefSeq"/>
        </authorList>
    </citation>
    <scope>IDENTIFICATION</scope>
    <source>
        <tissue evidence="4">Testes</tissue>
    </source>
</reference>
<comment type="similarity">
    <text evidence="1">Belongs to the peptidase C1 family.</text>
</comment>
<dbReference type="InterPro" id="IPR025661">
    <property type="entry name" value="Pept_asp_AS"/>
</dbReference>
<dbReference type="InterPro" id="IPR000668">
    <property type="entry name" value="Peptidase_C1A_C"/>
</dbReference>
<evidence type="ECO:0000313" key="3">
    <source>
        <dbReference type="Proteomes" id="UP000694865"/>
    </source>
</evidence>
<dbReference type="PROSITE" id="PS00640">
    <property type="entry name" value="THIOL_PROTEASE_ASN"/>
    <property type="match status" value="1"/>
</dbReference>
<evidence type="ECO:0000256" key="1">
    <source>
        <dbReference type="ARBA" id="ARBA00008455"/>
    </source>
</evidence>
<organism evidence="3 4">
    <name type="scientific">Saccoglossus kowalevskii</name>
    <name type="common">Acorn worm</name>
    <dbReference type="NCBI Taxonomy" id="10224"/>
    <lineage>
        <taxon>Eukaryota</taxon>
        <taxon>Metazoa</taxon>
        <taxon>Hemichordata</taxon>
        <taxon>Enteropneusta</taxon>
        <taxon>Harrimaniidae</taxon>
        <taxon>Saccoglossus</taxon>
    </lineage>
</organism>
<dbReference type="InterPro" id="IPR038765">
    <property type="entry name" value="Papain-like_cys_pep_sf"/>
</dbReference>
<evidence type="ECO:0000259" key="2">
    <source>
        <dbReference type="SMART" id="SM00645"/>
    </source>
</evidence>
<proteinExistence type="inferred from homology"/>
<dbReference type="RefSeq" id="XP_006815208.1">
    <property type="nucleotide sequence ID" value="XM_006815145.1"/>
</dbReference>
<evidence type="ECO:0000313" key="4">
    <source>
        <dbReference type="RefSeq" id="XP_006815208.1"/>
    </source>
</evidence>
<protein>
    <submittedName>
        <fullName evidence="4">Cathepsin L-like</fullName>
    </submittedName>
</protein>
<sequence length="113" mass="12295">MLEVPHGSKFVVPSGDESALAVAVSMTPVFALVDASHPSFQFYTSGIYDDPDCSQTVLDHVLLVVGFGTSDEGEEYWICQNSWGVSWGMQGYILLARNKGNRCGLATHASYPY</sequence>
<accession>A0ABM0M5B7</accession>
<dbReference type="Proteomes" id="UP000694865">
    <property type="component" value="Unplaced"/>
</dbReference>
<keyword evidence="3" id="KW-1185">Reference proteome</keyword>
<dbReference type="InterPro" id="IPR013128">
    <property type="entry name" value="Peptidase_C1A"/>
</dbReference>
<dbReference type="Gene3D" id="3.90.70.10">
    <property type="entry name" value="Cysteine proteinases"/>
    <property type="match status" value="1"/>
</dbReference>